<keyword evidence="2 5" id="KW-0812">Transmembrane</keyword>
<organism evidence="7 8">
    <name type="scientific">Hoeflea poritis</name>
    <dbReference type="NCBI Taxonomy" id="2993659"/>
    <lineage>
        <taxon>Bacteria</taxon>
        <taxon>Pseudomonadati</taxon>
        <taxon>Pseudomonadota</taxon>
        <taxon>Alphaproteobacteria</taxon>
        <taxon>Hyphomicrobiales</taxon>
        <taxon>Rhizobiaceae</taxon>
        <taxon>Hoeflea</taxon>
    </lineage>
</organism>
<feature type="transmembrane region" description="Helical" evidence="5">
    <location>
        <begin position="35"/>
        <end position="55"/>
    </location>
</feature>
<keyword evidence="4 5" id="KW-0472">Membrane</keyword>
<accession>A0ABT4VR99</accession>
<dbReference type="Proteomes" id="UP001148313">
    <property type="component" value="Unassembled WGS sequence"/>
</dbReference>
<protein>
    <submittedName>
        <fullName evidence="7">NnrU family protein</fullName>
    </submittedName>
</protein>
<reference evidence="7" key="1">
    <citation type="submission" date="2022-11" db="EMBL/GenBank/DDBJ databases">
        <title>Hoeflea poritis sp. nov., isolated from scleractinian coral Porites lutea.</title>
        <authorList>
            <person name="Zhang G."/>
            <person name="Wei Q."/>
            <person name="Cai L."/>
        </authorList>
    </citation>
    <scope>NUCLEOTIDE SEQUENCE</scope>
    <source>
        <strain evidence="7">E7-10</strain>
    </source>
</reference>
<feature type="transmembrane region" description="Helical" evidence="5">
    <location>
        <begin position="67"/>
        <end position="85"/>
    </location>
</feature>
<proteinExistence type="predicted"/>
<sequence length="223" mass="23831">MMEFAAAFLVFIGAHVLPARSGLRDTLIGRLGRRAYLVLYSLLSLALLAWLISAATRAPHIALWPTTRLSVVIALVLTAIAAVLLSCGATRPQPVSISLRGGTIDPRHPGISALTRHPVLWALFLWSVAHLLANGDAVGVVMFASFAVFCVISRPALEARARRRLPEDVFAQAMSVSSGSFGDRLSRALSPRLAIETAAGLALYVLMLALHGDLIGVDPLAYF</sequence>
<gene>
    <name evidence="7" type="ORF">OOZ53_17840</name>
</gene>
<dbReference type="InterPro" id="IPR009915">
    <property type="entry name" value="NnrU_dom"/>
</dbReference>
<dbReference type="EMBL" id="JAPJZH010000011">
    <property type="protein sequence ID" value="MDA4847227.1"/>
    <property type="molecule type" value="Genomic_DNA"/>
</dbReference>
<evidence type="ECO:0000313" key="7">
    <source>
        <dbReference type="EMBL" id="MDA4847227.1"/>
    </source>
</evidence>
<evidence type="ECO:0000256" key="4">
    <source>
        <dbReference type="ARBA" id="ARBA00023136"/>
    </source>
</evidence>
<comment type="subcellular location">
    <subcellularLocation>
        <location evidence="1">Membrane</location>
        <topology evidence="1">Multi-pass membrane protein</topology>
    </subcellularLocation>
</comment>
<feature type="domain" description="NnrU" evidence="6">
    <location>
        <begin position="4"/>
        <end position="219"/>
    </location>
</feature>
<keyword evidence="3 5" id="KW-1133">Transmembrane helix</keyword>
<evidence type="ECO:0000256" key="3">
    <source>
        <dbReference type="ARBA" id="ARBA00022989"/>
    </source>
</evidence>
<evidence type="ECO:0000256" key="2">
    <source>
        <dbReference type="ARBA" id="ARBA00022692"/>
    </source>
</evidence>
<dbReference type="RefSeq" id="WP_271091038.1">
    <property type="nucleotide sequence ID" value="NZ_JAPJZH010000011.1"/>
</dbReference>
<comment type="caution">
    <text evidence="7">The sequence shown here is derived from an EMBL/GenBank/DDBJ whole genome shotgun (WGS) entry which is preliminary data.</text>
</comment>
<keyword evidence="8" id="KW-1185">Reference proteome</keyword>
<name>A0ABT4VR99_9HYPH</name>
<dbReference type="Pfam" id="PF07298">
    <property type="entry name" value="NnrU"/>
    <property type="match status" value="1"/>
</dbReference>
<evidence type="ECO:0000256" key="1">
    <source>
        <dbReference type="ARBA" id="ARBA00004141"/>
    </source>
</evidence>
<evidence type="ECO:0000256" key="5">
    <source>
        <dbReference type="SAM" id="Phobius"/>
    </source>
</evidence>
<evidence type="ECO:0000313" key="8">
    <source>
        <dbReference type="Proteomes" id="UP001148313"/>
    </source>
</evidence>
<evidence type="ECO:0000259" key="6">
    <source>
        <dbReference type="Pfam" id="PF07298"/>
    </source>
</evidence>
<feature type="transmembrane region" description="Helical" evidence="5">
    <location>
        <begin position="193"/>
        <end position="212"/>
    </location>
</feature>
<feature type="transmembrane region" description="Helical" evidence="5">
    <location>
        <begin position="137"/>
        <end position="157"/>
    </location>
</feature>